<dbReference type="Pfam" id="PF03732">
    <property type="entry name" value="Retrotrans_gag"/>
    <property type="match status" value="1"/>
</dbReference>
<name>A0ABM3RAL9_SPIOL</name>
<proteinExistence type="predicted"/>
<dbReference type="RefSeq" id="XP_056692666.1">
    <property type="nucleotide sequence ID" value="XM_056836688.1"/>
</dbReference>
<feature type="region of interest" description="Disordered" evidence="1">
    <location>
        <begin position="172"/>
        <end position="253"/>
    </location>
</feature>
<dbReference type="GeneID" id="110795850"/>
<feature type="region of interest" description="Disordered" evidence="1">
    <location>
        <begin position="451"/>
        <end position="497"/>
    </location>
</feature>
<dbReference type="Proteomes" id="UP000813463">
    <property type="component" value="Chromosome 2"/>
</dbReference>
<dbReference type="PANTHER" id="PTHR33223:SF10">
    <property type="entry name" value="AMINOTRANSFERASE-LIKE PLANT MOBILE DOMAIN-CONTAINING PROTEIN"/>
    <property type="match status" value="1"/>
</dbReference>
<feature type="compositionally biased region" description="Basic and acidic residues" evidence="1">
    <location>
        <begin position="238"/>
        <end position="248"/>
    </location>
</feature>
<dbReference type="RefSeq" id="XP_056692665.1">
    <property type="nucleotide sequence ID" value="XM_056836687.1"/>
</dbReference>
<evidence type="ECO:0000313" key="4">
    <source>
        <dbReference type="RefSeq" id="XP_056692664.1"/>
    </source>
</evidence>
<feature type="region of interest" description="Disordered" evidence="1">
    <location>
        <begin position="1"/>
        <end position="38"/>
    </location>
</feature>
<evidence type="ECO:0000313" key="5">
    <source>
        <dbReference type="RefSeq" id="XP_056692665.1"/>
    </source>
</evidence>
<evidence type="ECO:0000256" key="1">
    <source>
        <dbReference type="SAM" id="MobiDB-lite"/>
    </source>
</evidence>
<keyword evidence="3" id="KW-1185">Reference proteome</keyword>
<organism evidence="3 4">
    <name type="scientific">Spinacia oleracea</name>
    <name type="common">Spinach</name>
    <dbReference type="NCBI Taxonomy" id="3562"/>
    <lineage>
        <taxon>Eukaryota</taxon>
        <taxon>Viridiplantae</taxon>
        <taxon>Streptophyta</taxon>
        <taxon>Embryophyta</taxon>
        <taxon>Tracheophyta</taxon>
        <taxon>Spermatophyta</taxon>
        <taxon>Magnoliopsida</taxon>
        <taxon>eudicotyledons</taxon>
        <taxon>Gunneridae</taxon>
        <taxon>Pentapetalae</taxon>
        <taxon>Caryophyllales</taxon>
        <taxon>Chenopodiaceae</taxon>
        <taxon>Chenopodioideae</taxon>
        <taxon>Anserineae</taxon>
        <taxon>Spinacia</taxon>
    </lineage>
</organism>
<evidence type="ECO:0000313" key="6">
    <source>
        <dbReference type="RefSeq" id="XP_056692666.1"/>
    </source>
</evidence>
<feature type="compositionally biased region" description="Basic and acidic residues" evidence="1">
    <location>
        <begin position="184"/>
        <end position="198"/>
    </location>
</feature>
<dbReference type="RefSeq" id="XP_056692664.1">
    <property type="nucleotide sequence ID" value="XM_056836686.1"/>
</dbReference>
<reference evidence="4 5" key="2">
    <citation type="submission" date="2025-05" db="UniProtKB">
        <authorList>
            <consortium name="RefSeq"/>
        </authorList>
    </citation>
    <scope>IDENTIFICATION</scope>
    <source>
        <tissue evidence="4 5">Leaf</tissue>
    </source>
</reference>
<reference evidence="3" key="1">
    <citation type="journal article" date="2021" name="Nat. Commun.">
        <title>Genomic analyses provide insights into spinach domestication and the genetic basis of agronomic traits.</title>
        <authorList>
            <person name="Cai X."/>
            <person name="Sun X."/>
            <person name="Xu C."/>
            <person name="Sun H."/>
            <person name="Wang X."/>
            <person name="Ge C."/>
            <person name="Zhang Z."/>
            <person name="Wang Q."/>
            <person name="Fei Z."/>
            <person name="Jiao C."/>
            <person name="Wang Q."/>
        </authorList>
    </citation>
    <scope>NUCLEOTIDE SEQUENCE [LARGE SCALE GENOMIC DNA]</scope>
    <source>
        <strain evidence="3">cv. Varoflay</strain>
    </source>
</reference>
<evidence type="ECO:0000313" key="3">
    <source>
        <dbReference type="Proteomes" id="UP000813463"/>
    </source>
</evidence>
<evidence type="ECO:0000259" key="2">
    <source>
        <dbReference type="Pfam" id="PF03732"/>
    </source>
</evidence>
<dbReference type="InterPro" id="IPR005162">
    <property type="entry name" value="Retrotrans_gag_dom"/>
</dbReference>
<sequence length="557" mass="63277">MEEQRQENDAGQPVRVERPPLEKETPTEQQHTPAPRITGDAARLFAAGHTPRHAAEVEVLSEEDEQANCTPLGGHLDPQSGTVMEENPDMPVYVGALRAILAEFQVDMGKTVNAEVQKSMLIYTTTAAANHERPADNRPSLSLRPTNVWTRQTSEDVRRRLPANQALSYLPRRLPQRLVGKTSRGREKPHVEQVHDSESELSDTGSTPVMPDRPLPHPTYTHLSQARPGATRPTLQTRRRESSRREPYSRYQDPVYHIQEGVSNMALGHSTPFADNIMRAPREPKVKLPNIDAYDGTTDPDMHLLVYRHHMYVQGTTDSTWCKYFPGTLKGVASKWFERLPTGTIRSFSELELLFSTRFMAHKEEKKTSMHLSRIQQGKDESLRSYVKRFNLEAGKIPDLPDGVAFDNFIRGLKKGSFKFDLVKKSVRTMAEVLDEAEAFIHATEIYSVPKEPRGSDTAEPAAKKEKFEKKSRPNGTWAIAKESDRAPGAAGQKRSETYDRKRFEYNTDMYTILMDVGSKYEIDRPFPMKLPPESRDPKMYCHFHSDIDMTPKNVRA</sequence>
<feature type="compositionally biased region" description="Basic and acidic residues" evidence="1">
    <location>
        <begin position="451"/>
        <end position="472"/>
    </location>
</feature>
<dbReference type="PANTHER" id="PTHR33223">
    <property type="entry name" value="CCHC-TYPE DOMAIN-CONTAINING PROTEIN"/>
    <property type="match status" value="1"/>
</dbReference>
<feature type="compositionally biased region" description="Basic and acidic residues" evidence="1">
    <location>
        <begin position="15"/>
        <end position="26"/>
    </location>
</feature>
<gene>
    <name evidence="4 5 6" type="primary">LOC110795850</name>
</gene>
<accession>A0ABM3RAL9</accession>
<feature type="domain" description="Retrotransposon gag" evidence="2">
    <location>
        <begin position="323"/>
        <end position="414"/>
    </location>
</feature>
<protein>
    <recommendedName>
        <fullName evidence="2">Retrotransposon gag domain-containing protein</fullName>
    </recommendedName>
</protein>